<feature type="signal peptide" evidence="6">
    <location>
        <begin position="1"/>
        <end position="19"/>
    </location>
</feature>
<evidence type="ECO:0000313" key="8">
    <source>
        <dbReference type="Proteomes" id="UP001176521"/>
    </source>
</evidence>
<dbReference type="GO" id="GO:0004521">
    <property type="term" value="F:RNA endonuclease activity"/>
    <property type="evidence" value="ECO:0007669"/>
    <property type="project" value="InterPro"/>
</dbReference>
<dbReference type="PANTHER" id="PTHR42104">
    <property type="entry name" value="EXTRACELLULAR GUANYL-SPECIFIC RIBONUCLEASE RNTA (AFU_ORTHOLOGUE AFUA_4G03230)"/>
    <property type="match status" value="1"/>
</dbReference>
<organism evidence="7 8">
    <name type="scientific">Tilletia horrida</name>
    <dbReference type="NCBI Taxonomy" id="155126"/>
    <lineage>
        <taxon>Eukaryota</taxon>
        <taxon>Fungi</taxon>
        <taxon>Dikarya</taxon>
        <taxon>Basidiomycota</taxon>
        <taxon>Ustilaginomycotina</taxon>
        <taxon>Exobasidiomycetes</taxon>
        <taxon>Tilletiales</taxon>
        <taxon>Tilletiaceae</taxon>
        <taxon>Tilletia</taxon>
    </lineage>
</organism>
<keyword evidence="1" id="KW-0540">Nuclease</keyword>
<keyword evidence="2" id="KW-0255">Endonuclease</keyword>
<evidence type="ECO:0000256" key="1">
    <source>
        <dbReference type="ARBA" id="ARBA00022722"/>
    </source>
</evidence>
<keyword evidence="3" id="KW-0378">Hydrolase</keyword>
<dbReference type="PANTHER" id="PTHR42104:SF1">
    <property type="entry name" value="EXTRACELLULAR GUANYL-SPECIFIC RIBONUCLEASE RNTA (AFU_ORTHOLOGUE AFUA_4G03230)"/>
    <property type="match status" value="1"/>
</dbReference>
<dbReference type="Pfam" id="PF00545">
    <property type="entry name" value="Ribonuclease"/>
    <property type="match status" value="1"/>
</dbReference>
<dbReference type="GO" id="GO:0003723">
    <property type="term" value="F:RNA binding"/>
    <property type="evidence" value="ECO:0007669"/>
    <property type="project" value="InterPro"/>
</dbReference>
<dbReference type="InterPro" id="IPR016191">
    <property type="entry name" value="Ribonuclease/ribotoxin"/>
</dbReference>
<evidence type="ECO:0000256" key="3">
    <source>
        <dbReference type="ARBA" id="ARBA00022801"/>
    </source>
</evidence>
<accession>A0AAN6GJV7</accession>
<proteinExistence type="predicted"/>
<protein>
    <submittedName>
        <fullName evidence="7">Uncharacterized protein</fullName>
    </submittedName>
</protein>
<feature type="chain" id="PRO_5042964059" evidence="6">
    <location>
        <begin position="20"/>
        <end position="145"/>
    </location>
</feature>
<dbReference type="GO" id="GO:0016787">
    <property type="term" value="F:hydrolase activity"/>
    <property type="evidence" value="ECO:0007669"/>
    <property type="project" value="UniProtKB-KW"/>
</dbReference>
<keyword evidence="8" id="KW-1185">Reference proteome</keyword>
<dbReference type="GO" id="GO:0016829">
    <property type="term" value="F:lyase activity"/>
    <property type="evidence" value="ECO:0007669"/>
    <property type="project" value="UniProtKB-KW"/>
</dbReference>
<evidence type="ECO:0000256" key="6">
    <source>
        <dbReference type="SAM" id="SignalP"/>
    </source>
</evidence>
<keyword evidence="6" id="KW-0732">Signal</keyword>
<dbReference type="EMBL" id="JAPDMQ010000003">
    <property type="protein sequence ID" value="KAK0541161.1"/>
    <property type="molecule type" value="Genomic_DNA"/>
</dbReference>
<name>A0AAN6GJV7_9BASI</name>
<reference evidence="7" key="1">
    <citation type="journal article" date="2023" name="PhytoFront">
        <title>Draft Genome Resources of Seven Strains of Tilletia horrida, Causal Agent of Kernel Smut of Rice.</title>
        <authorList>
            <person name="Khanal S."/>
            <person name="Antony Babu S."/>
            <person name="Zhou X.G."/>
        </authorList>
    </citation>
    <scope>NUCLEOTIDE SEQUENCE</scope>
    <source>
        <strain evidence="7">TX3</strain>
    </source>
</reference>
<comment type="caution">
    <text evidence="7">The sequence shown here is derived from an EMBL/GenBank/DDBJ whole genome shotgun (WGS) entry which is preliminary data.</text>
</comment>
<keyword evidence="5" id="KW-0456">Lyase</keyword>
<gene>
    <name evidence="7" type="ORF">OC842_000120</name>
</gene>
<sequence length="145" mass="15297">MQVFASLLALSALAGAAFGASNVPSYANCNGRSYSSGDISTAINAAVQDAKSGFYPDNYPHQYYVDPSEGITLECSGSGPYYEFPLVHNGPYYSTKSNYVSPGPDRVIYTGNGIYCASVYHSSTTSSTFAQCSDGVQGGTGGYYY</sequence>
<evidence type="ECO:0000256" key="2">
    <source>
        <dbReference type="ARBA" id="ARBA00022759"/>
    </source>
</evidence>
<dbReference type="AlphaFoldDB" id="A0AAN6GJV7"/>
<dbReference type="Proteomes" id="UP001176521">
    <property type="component" value="Unassembled WGS sequence"/>
</dbReference>
<dbReference type="InterPro" id="IPR000026">
    <property type="entry name" value="N1-like"/>
</dbReference>
<dbReference type="Gene3D" id="3.10.450.30">
    <property type="entry name" value="Microbial ribonucleases"/>
    <property type="match status" value="1"/>
</dbReference>
<evidence type="ECO:0000256" key="5">
    <source>
        <dbReference type="ARBA" id="ARBA00023239"/>
    </source>
</evidence>
<dbReference type="SUPFAM" id="SSF53933">
    <property type="entry name" value="Microbial ribonucleases"/>
    <property type="match status" value="1"/>
</dbReference>
<evidence type="ECO:0000313" key="7">
    <source>
        <dbReference type="EMBL" id="KAK0541161.1"/>
    </source>
</evidence>
<evidence type="ECO:0000256" key="4">
    <source>
        <dbReference type="ARBA" id="ARBA00023157"/>
    </source>
</evidence>
<keyword evidence="4" id="KW-1015">Disulfide bond</keyword>